<dbReference type="PANTHER" id="PTHR38690">
    <property type="entry name" value="PROTEASE-RELATED"/>
    <property type="match status" value="1"/>
</dbReference>
<evidence type="ECO:0000313" key="4">
    <source>
        <dbReference type="Proteomes" id="UP000470213"/>
    </source>
</evidence>
<protein>
    <submittedName>
        <fullName evidence="3">TIGR02099 family protein</fullName>
    </submittedName>
</protein>
<accession>A0A7X5LJ67</accession>
<sequence length="1303" mass="142564">MSKFTSVAAYVVKKVWLLLAILLVLFALTLSAARYALPHIDDNKHLIENYINDRYGVNLNIGSVHAVWQRAGPSVVLNSVSLHQNSASPVALNIRQIYVEVDFWQSVTQRLISSPRFELRGLALHVDADRLGSGGKSDFPVVAALESLFLEQLQSFSLEEGVVSITHQEVETAFDIERLSWNNRGDRHQGLGEMKVTELASNSASFIIDITGRKEKFQGVFYAKAEDLDISPWVSGLLNTKRPLTESRANFKVWAHINNNAVESVQAELDSSLLEWGGENYSPIMTGILGGSVQALPHKDGWNVRVDQLTVSSNDEILVADVIGRVEKNGDVLVNTVKPVPINPFLSLAPVFMDDTGDDEVRGLNPKGQLATLQLQMRNRSVQLAAKVFDLSWSQSRGIPGLSGLDADIYWYKNSGAFYLKSSNTMLASDKVIRENLAVNEFSASVYAYQTQQAGETQWLVSANDIVFDTDKLDISPSFSVNLTTGNTDIYASVAPLSLDGISDLFPSNEKSKKTFEYLTRAFTGKGEIERARILWHGKGQDFPFNDNQGVFQAYVDIKGSEFAFARQWPALKELDLSLYFENDALTMYSPNGQLGNMAITDMRAVIPRLHSSSTLTINATGSGDGKSLTALMNQSNLADSLGKLLSNDVTVKGALAADLQLDIPLSSGKQVRAQGVATLTGNKVYVSSTKMQFDNTQGKIAFDNANIDADAISANLLGQPVALSFTGRQQDAYTLNLNMQGLWHVHPLAERINPKFVEYVDGETQWNSDVTLTIDKQDFRYDATVTADLAATQSLLPQPFDSLVGNALPLYVHSSGDKSVSTVDASLGENIRFEGVLPHQEMQFSRAHLALGATELSNRGTGFSIAANLPYADGLAWFATLQTLLGKQPSAKTEGGKPNIFPSPSRIFVTTERLEIAGHSLYDVALTARQQSADWLMNIDAKNARGTVRINQDIMSEGIDINADYFSLTKPVDGLASETENTKKTTAASDEAPQLDPIDIPPVYFYCQQCNVYSVELGEVRLDTVKTPNGIKVRQLATRSDEAIINASGLWAHDGERTLTQLNGKLESPDVGQMLKQFGVSSGIKDSSAEVDFNLSWPASPLDFNLAKVQGDVAWSLSDGYLTELSDKGSRIFTLFSLNSLVRKLSLDFRDVFAQGFFYDDMQGTLSIADGRAFTDDTEIDGGAGEIEINGYTNLESGALNYNVSFAPNVTGNLPFLVYFLATPPTALAALAIDQVLTSAKVISNVNYRVTGTISEPQFDEVERNSKDITLPAQTTPETEPLGDRPLTKDDVRRIKMEVIDG</sequence>
<evidence type="ECO:0000256" key="1">
    <source>
        <dbReference type="SAM" id="MobiDB-lite"/>
    </source>
</evidence>
<evidence type="ECO:0000313" key="3">
    <source>
        <dbReference type="EMBL" id="NDV90351.1"/>
    </source>
</evidence>
<evidence type="ECO:0000259" key="2">
    <source>
        <dbReference type="Pfam" id="PF13116"/>
    </source>
</evidence>
<name>A0A7X5LJ67_9ALTE</name>
<dbReference type="InterPro" id="IPR011836">
    <property type="entry name" value="YhdP"/>
</dbReference>
<organism evidence="3 4">
    <name type="scientific">Alteromonas profundi</name>
    <dbReference type="NCBI Taxonomy" id="2696062"/>
    <lineage>
        <taxon>Bacteria</taxon>
        <taxon>Pseudomonadati</taxon>
        <taxon>Pseudomonadota</taxon>
        <taxon>Gammaproteobacteria</taxon>
        <taxon>Alteromonadales</taxon>
        <taxon>Alteromonadaceae</taxon>
        <taxon>Alteromonas/Salinimonas group</taxon>
        <taxon>Alteromonas</taxon>
    </lineage>
</organism>
<feature type="domain" description="YhdP central" evidence="2">
    <location>
        <begin position="12"/>
        <end position="1259"/>
    </location>
</feature>
<comment type="caution">
    <text evidence="3">The sequence shown here is derived from an EMBL/GenBank/DDBJ whole genome shotgun (WGS) entry which is preliminary data.</text>
</comment>
<dbReference type="EMBL" id="JAAAWN010000004">
    <property type="protein sequence ID" value="NDV90351.1"/>
    <property type="molecule type" value="Genomic_DNA"/>
</dbReference>
<dbReference type="Pfam" id="PF13116">
    <property type="entry name" value="YhdP"/>
    <property type="match status" value="1"/>
</dbReference>
<feature type="region of interest" description="Disordered" evidence="1">
    <location>
        <begin position="1266"/>
        <end position="1289"/>
    </location>
</feature>
<proteinExistence type="predicted"/>
<gene>
    <name evidence="3" type="ORF">GTH32_03970</name>
</gene>
<reference evidence="3 4" key="1">
    <citation type="submission" date="2020-01" db="EMBL/GenBank/DDBJ databases">
        <authorList>
            <person name="Chen J."/>
            <person name="Zhu S."/>
            <person name="Yang J."/>
        </authorList>
    </citation>
    <scope>NUCLEOTIDE SEQUENCE [LARGE SCALE GENOMIC DNA]</scope>
    <source>
        <strain evidence="3 4">345S023</strain>
    </source>
</reference>
<dbReference type="Proteomes" id="UP000470213">
    <property type="component" value="Unassembled WGS sequence"/>
</dbReference>
<dbReference type="InterPro" id="IPR025263">
    <property type="entry name" value="YhdP_central"/>
</dbReference>
<keyword evidence="4" id="KW-1185">Reference proteome</keyword>
<dbReference type="RefSeq" id="WP_163083951.1">
    <property type="nucleotide sequence ID" value="NZ_JAAAWN010000004.1"/>
</dbReference>
<dbReference type="NCBIfam" id="TIGR02099">
    <property type="entry name" value="YhdP family protein"/>
    <property type="match status" value="1"/>
</dbReference>
<dbReference type="PANTHER" id="PTHR38690:SF1">
    <property type="entry name" value="PROTEASE"/>
    <property type="match status" value="1"/>
</dbReference>